<gene>
    <name evidence="1" type="ORF">S06H3_32965</name>
</gene>
<dbReference type="AlphaFoldDB" id="X1MLY8"/>
<feature type="non-terminal residue" evidence="1">
    <location>
        <position position="1"/>
    </location>
</feature>
<protein>
    <submittedName>
        <fullName evidence="1">Uncharacterized protein</fullName>
    </submittedName>
</protein>
<dbReference type="EMBL" id="BARV01019639">
    <property type="protein sequence ID" value="GAI19056.1"/>
    <property type="molecule type" value="Genomic_DNA"/>
</dbReference>
<name>X1MLY8_9ZZZZ</name>
<evidence type="ECO:0000313" key="1">
    <source>
        <dbReference type="EMBL" id="GAI19056.1"/>
    </source>
</evidence>
<proteinExistence type="predicted"/>
<reference evidence="1" key="1">
    <citation type="journal article" date="2014" name="Front. Microbiol.">
        <title>High frequency of phylogenetically diverse reductive dehalogenase-homologous genes in deep subseafloor sedimentary metagenomes.</title>
        <authorList>
            <person name="Kawai M."/>
            <person name="Futagami T."/>
            <person name="Toyoda A."/>
            <person name="Takaki Y."/>
            <person name="Nishi S."/>
            <person name="Hori S."/>
            <person name="Arai W."/>
            <person name="Tsubouchi T."/>
            <person name="Morono Y."/>
            <person name="Uchiyama I."/>
            <person name="Ito T."/>
            <person name="Fujiyama A."/>
            <person name="Inagaki F."/>
            <person name="Takami H."/>
        </authorList>
    </citation>
    <scope>NUCLEOTIDE SEQUENCE</scope>
    <source>
        <strain evidence="1">Expedition CK06-06</strain>
    </source>
</reference>
<comment type="caution">
    <text evidence="1">The sequence shown here is derived from an EMBL/GenBank/DDBJ whole genome shotgun (WGS) entry which is preliminary data.</text>
</comment>
<sequence>RELIVSYYSGVDKVEIVHADKEIFDNLWFVEAHVWAASRSDGKGFSGQDYDNSGCFFLRVQNGWVFIPEGKFPEIIAFGKWFFGLSG</sequence>
<organism evidence="1">
    <name type="scientific">marine sediment metagenome</name>
    <dbReference type="NCBI Taxonomy" id="412755"/>
    <lineage>
        <taxon>unclassified sequences</taxon>
        <taxon>metagenomes</taxon>
        <taxon>ecological metagenomes</taxon>
    </lineage>
</organism>
<accession>X1MLY8</accession>